<keyword evidence="2" id="KW-1133">Transmembrane helix</keyword>
<keyword evidence="4" id="KW-1185">Reference proteome</keyword>
<feature type="region of interest" description="Disordered" evidence="1">
    <location>
        <begin position="302"/>
        <end position="338"/>
    </location>
</feature>
<feature type="transmembrane region" description="Helical" evidence="2">
    <location>
        <begin position="20"/>
        <end position="42"/>
    </location>
</feature>
<dbReference type="Proteomes" id="UP000284842">
    <property type="component" value="Unassembled WGS sequence"/>
</dbReference>
<feature type="transmembrane region" description="Helical" evidence="2">
    <location>
        <begin position="197"/>
        <end position="216"/>
    </location>
</feature>
<reference evidence="3 4" key="1">
    <citation type="journal article" date="2018" name="Evol. Lett.">
        <title>Horizontal gene cluster transfer increased hallucinogenic mushroom diversity.</title>
        <authorList>
            <person name="Reynolds H.T."/>
            <person name="Vijayakumar V."/>
            <person name="Gluck-Thaler E."/>
            <person name="Korotkin H.B."/>
            <person name="Matheny P.B."/>
            <person name="Slot J.C."/>
        </authorList>
    </citation>
    <scope>NUCLEOTIDE SEQUENCE [LARGE SCALE GENOMIC DNA]</scope>
    <source>
        <strain evidence="3 4">2629</strain>
    </source>
</reference>
<evidence type="ECO:0000313" key="4">
    <source>
        <dbReference type="Proteomes" id="UP000284842"/>
    </source>
</evidence>
<evidence type="ECO:0000313" key="3">
    <source>
        <dbReference type="EMBL" id="PPQ99763.1"/>
    </source>
</evidence>
<feature type="transmembrane region" description="Helical" evidence="2">
    <location>
        <begin position="269"/>
        <end position="289"/>
    </location>
</feature>
<feature type="transmembrane region" description="Helical" evidence="2">
    <location>
        <begin position="49"/>
        <end position="67"/>
    </location>
</feature>
<feature type="compositionally biased region" description="Basic and acidic residues" evidence="1">
    <location>
        <begin position="304"/>
        <end position="323"/>
    </location>
</feature>
<dbReference type="InParanoid" id="A0A409Y9Z1"/>
<dbReference type="AlphaFoldDB" id="A0A409Y9Z1"/>
<proteinExistence type="predicted"/>
<sequence>MAGHPFPAPIGGTPLPDVDFAPSILFAILYALLIPLMVYRAFHRRSRTILLLGTIAFAVERIVIFALRAVQSRRESSRLSGGLATYMQVSFAVGFVSRGSDLVNLLICLLVNPTYGPETYGQSPAAQTKMDGDTTFGVPSPDTPDQPKFRFWSRRFCDIMGLVFLVPLVLGVIANSQYKGAIEKADQAKKTQDLREISVVVGLVFFLVVLFATLWCKWKQPRASKRGTIILSASCLLMIVISIYRLGVMGETVTSLDGPSNLNTTSAKALFYVFHVLPEYLFSLLTFAVNIRKIFGTGPWGDWRGNDETDKEKAKREEKERAKAAKRAASRGAEQALS</sequence>
<comment type="caution">
    <text evidence="3">The sequence shown here is derived from an EMBL/GenBank/DDBJ whole genome shotgun (WGS) entry which is preliminary data.</text>
</comment>
<feature type="transmembrane region" description="Helical" evidence="2">
    <location>
        <begin position="228"/>
        <end position="249"/>
    </location>
</feature>
<organism evidence="3 4">
    <name type="scientific">Panaeolus cyanescens</name>
    <dbReference type="NCBI Taxonomy" id="181874"/>
    <lineage>
        <taxon>Eukaryota</taxon>
        <taxon>Fungi</taxon>
        <taxon>Dikarya</taxon>
        <taxon>Basidiomycota</taxon>
        <taxon>Agaricomycotina</taxon>
        <taxon>Agaricomycetes</taxon>
        <taxon>Agaricomycetidae</taxon>
        <taxon>Agaricales</taxon>
        <taxon>Agaricineae</taxon>
        <taxon>Galeropsidaceae</taxon>
        <taxon>Panaeolus</taxon>
    </lineage>
</organism>
<name>A0A409Y9Z1_9AGAR</name>
<protein>
    <submittedName>
        <fullName evidence="3">Uncharacterized protein</fullName>
    </submittedName>
</protein>
<keyword evidence="2" id="KW-0812">Transmembrane</keyword>
<keyword evidence="2" id="KW-0472">Membrane</keyword>
<evidence type="ECO:0000256" key="1">
    <source>
        <dbReference type="SAM" id="MobiDB-lite"/>
    </source>
</evidence>
<evidence type="ECO:0000256" key="2">
    <source>
        <dbReference type="SAM" id="Phobius"/>
    </source>
</evidence>
<accession>A0A409Y9Z1</accession>
<dbReference type="OrthoDB" id="2562239at2759"/>
<gene>
    <name evidence="3" type="ORF">CVT24_009666</name>
</gene>
<dbReference type="EMBL" id="NHTK01001347">
    <property type="protein sequence ID" value="PPQ99763.1"/>
    <property type="molecule type" value="Genomic_DNA"/>
</dbReference>
<feature type="transmembrane region" description="Helical" evidence="2">
    <location>
        <begin position="156"/>
        <end position="177"/>
    </location>
</feature>